<dbReference type="InterPro" id="IPR033334">
    <property type="entry name" value="LNG1/2"/>
</dbReference>
<feature type="compositionally biased region" description="Basic and acidic residues" evidence="1">
    <location>
        <begin position="531"/>
        <end position="541"/>
    </location>
</feature>
<evidence type="ECO:0000256" key="1">
    <source>
        <dbReference type="SAM" id="MobiDB-lite"/>
    </source>
</evidence>
<name>A0AAV6LT46_9ERIC</name>
<evidence type="ECO:0008006" key="6">
    <source>
        <dbReference type="Google" id="ProtNLM"/>
    </source>
</evidence>
<dbReference type="GO" id="GO:0051513">
    <property type="term" value="P:regulation of monopolar cell growth"/>
    <property type="evidence" value="ECO:0007669"/>
    <property type="project" value="InterPro"/>
</dbReference>
<dbReference type="Pfam" id="PF14383">
    <property type="entry name" value="VARLMGL"/>
    <property type="match status" value="1"/>
</dbReference>
<dbReference type="InterPro" id="IPR025486">
    <property type="entry name" value="DUF4378"/>
</dbReference>
<feature type="region of interest" description="Disordered" evidence="1">
    <location>
        <begin position="180"/>
        <end position="201"/>
    </location>
</feature>
<dbReference type="AlphaFoldDB" id="A0AAV6LT46"/>
<reference evidence="4" key="1">
    <citation type="submission" date="2020-08" db="EMBL/GenBank/DDBJ databases">
        <title>Plant Genome Project.</title>
        <authorList>
            <person name="Zhang R.-G."/>
        </authorList>
    </citation>
    <scope>NUCLEOTIDE SEQUENCE</scope>
    <source>
        <strain evidence="4">WSP0</strain>
        <tissue evidence="4">Leaf</tissue>
    </source>
</reference>
<feature type="domain" description="DUF3741" evidence="3">
    <location>
        <begin position="165"/>
        <end position="183"/>
    </location>
</feature>
<evidence type="ECO:0000259" key="2">
    <source>
        <dbReference type="Pfam" id="PF14309"/>
    </source>
</evidence>
<comment type="caution">
    <text evidence="4">The sequence shown here is derived from an EMBL/GenBank/DDBJ whole genome shotgun (WGS) entry which is preliminary data.</text>
</comment>
<accession>A0AAV6LT46</accession>
<feature type="region of interest" description="Disordered" evidence="1">
    <location>
        <begin position="351"/>
        <end position="548"/>
    </location>
</feature>
<dbReference type="Proteomes" id="UP000823749">
    <property type="component" value="Chromosome 1"/>
</dbReference>
<feature type="compositionally biased region" description="Basic and acidic residues" evidence="1">
    <location>
        <begin position="190"/>
        <end position="201"/>
    </location>
</feature>
<dbReference type="PANTHER" id="PTHR31680">
    <property type="entry name" value="LONGIFOLIA PROTEIN"/>
    <property type="match status" value="1"/>
</dbReference>
<sequence>MTTGILHDQNLEKHIEKQMGCMAGFFQIFDRYHILTGKRLHANKRLPPPPPVTSQFPFLLRFFTNFKLNLPRLIQTQLRFQVIDSTPGPESPIPDRLKASPVAELGSPATEIVTTPAEKQTPSPLPLPIFQLKEGARSSWKLCKEAPRFSLDSRATFAGGDDMRGSPSVVARLMGLEPLPQSSLEPAENAELRRSASESRSRDPLLYRFIDNDNFHLNQPNPSRPSNVSRNNAVVVNPTTASFVVRNAKSDPSNPRGVGGSLGVHTRESTSRGIPLRPPHPTGSPWKSSQQRKNYFAPEDSFPEPKQMAASIYGEIERRLKTRGIDEQANDLEALKHILEALHLKGLLHSQKASQHTNERSFSSHQSPIVVMKPSRSPISPAKRRIATDSPPTGYRTGTGVRRSLNYGCECSPAASPRRERAENDRNGREQVRARNSSSPTRREINAKNSNSPARGRALSVETQRRASSPANSPKLSPKRIGSDQTITNRSPRNRKPTAKIDPKEKIGVAIPEDESSSVSESSVSTPSQADTERSKMEESKGGSSLLERCDKLLRNIGEMATTEMQPSPVSVLDSSFYKDESFSPSPVMKRRSIDFVKEVLPGEFEEEIWSPATSPIQSTREDKSDSDDSDFIYISEILRASNYLPDESDLFLLLEKQQYLIGNDTSKDTMLQRKLIFDTIAEILDAKNQLPPWKVISSPNSVTEKPSLHRIWTEFQRIRERDTAEDLFDIICGLLRKDMAGDAINGWGDSPVEMSEAALDIERLIFKDLVGETIRDWSDVVSGPRRTLVF</sequence>
<gene>
    <name evidence="4" type="ORF">RHGRI_002913</name>
</gene>
<feature type="compositionally biased region" description="Basic and acidic residues" evidence="1">
    <location>
        <begin position="417"/>
        <end position="433"/>
    </location>
</feature>
<organism evidence="4 5">
    <name type="scientific">Rhododendron griersonianum</name>
    <dbReference type="NCBI Taxonomy" id="479676"/>
    <lineage>
        <taxon>Eukaryota</taxon>
        <taxon>Viridiplantae</taxon>
        <taxon>Streptophyta</taxon>
        <taxon>Embryophyta</taxon>
        <taxon>Tracheophyta</taxon>
        <taxon>Spermatophyta</taxon>
        <taxon>Magnoliopsida</taxon>
        <taxon>eudicotyledons</taxon>
        <taxon>Gunneridae</taxon>
        <taxon>Pentapetalae</taxon>
        <taxon>asterids</taxon>
        <taxon>Ericales</taxon>
        <taxon>Ericaceae</taxon>
        <taxon>Ericoideae</taxon>
        <taxon>Rhodoreae</taxon>
        <taxon>Rhododendron</taxon>
    </lineage>
</organism>
<evidence type="ECO:0000313" key="4">
    <source>
        <dbReference type="EMBL" id="KAG5567528.1"/>
    </source>
</evidence>
<dbReference type="Pfam" id="PF14309">
    <property type="entry name" value="DUF4378"/>
    <property type="match status" value="1"/>
</dbReference>
<dbReference type="InterPro" id="IPR032795">
    <property type="entry name" value="DUF3741-assoc"/>
</dbReference>
<dbReference type="PANTHER" id="PTHR31680:SF12">
    <property type="entry name" value="OS11G0587300 PROTEIN"/>
    <property type="match status" value="1"/>
</dbReference>
<evidence type="ECO:0000259" key="3">
    <source>
        <dbReference type="Pfam" id="PF14383"/>
    </source>
</evidence>
<evidence type="ECO:0000313" key="5">
    <source>
        <dbReference type="Proteomes" id="UP000823749"/>
    </source>
</evidence>
<proteinExistence type="predicted"/>
<keyword evidence="5" id="KW-1185">Reference proteome</keyword>
<feature type="compositionally biased region" description="Polar residues" evidence="1">
    <location>
        <begin position="466"/>
        <end position="475"/>
    </location>
</feature>
<protein>
    <recommendedName>
        <fullName evidence="6">DUF4378 domain-containing protein</fullName>
    </recommendedName>
</protein>
<feature type="domain" description="DUF4378" evidence="2">
    <location>
        <begin position="631"/>
        <end position="773"/>
    </location>
</feature>
<feature type="region of interest" description="Disordered" evidence="1">
    <location>
        <begin position="244"/>
        <end position="303"/>
    </location>
</feature>
<dbReference type="EMBL" id="JACTNZ010000001">
    <property type="protein sequence ID" value="KAG5567528.1"/>
    <property type="molecule type" value="Genomic_DNA"/>
</dbReference>
<feature type="region of interest" description="Disordered" evidence="1">
    <location>
        <begin position="609"/>
        <end position="628"/>
    </location>
</feature>
<feature type="compositionally biased region" description="Polar residues" evidence="1">
    <location>
        <begin position="351"/>
        <end position="367"/>
    </location>
</feature>